<dbReference type="PANTHER" id="PTHR43591">
    <property type="entry name" value="METHYLTRANSFERASE"/>
    <property type="match status" value="1"/>
</dbReference>
<accession>A0A517P2F1</accession>
<feature type="domain" description="Methyltransferase" evidence="2">
    <location>
        <begin position="77"/>
        <end position="181"/>
    </location>
</feature>
<dbReference type="Gene3D" id="3.40.50.150">
    <property type="entry name" value="Vaccinia Virus protein VP39"/>
    <property type="match status" value="1"/>
</dbReference>
<dbReference type="InterPro" id="IPR041698">
    <property type="entry name" value="Methyltransf_25"/>
</dbReference>
<dbReference type="GO" id="GO:0032259">
    <property type="term" value="P:methylation"/>
    <property type="evidence" value="ECO:0007669"/>
    <property type="project" value="UniProtKB-KW"/>
</dbReference>
<dbReference type="Proteomes" id="UP000319817">
    <property type="component" value="Chromosome"/>
</dbReference>
<dbReference type="GO" id="GO:0008168">
    <property type="term" value="F:methyltransferase activity"/>
    <property type="evidence" value="ECO:0007669"/>
    <property type="project" value="UniProtKB-KW"/>
</dbReference>
<dbReference type="PANTHER" id="PTHR43591:SF99">
    <property type="entry name" value="OS06G0646000 PROTEIN"/>
    <property type="match status" value="1"/>
</dbReference>
<organism evidence="3 4">
    <name type="scientific">Stieleria marina</name>
    <dbReference type="NCBI Taxonomy" id="1930275"/>
    <lineage>
        <taxon>Bacteria</taxon>
        <taxon>Pseudomonadati</taxon>
        <taxon>Planctomycetota</taxon>
        <taxon>Planctomycetia</taxon>
        <taxon>Pirellulales</taxon>
        <taxon>Pirellulaceae</taxon>
        <taxon>Stieleria</taxon>
    </lineage>
</organism>
<sequence>MNQPPQNYPSDQRPPDWRRPAGVAQGTWQYINQRSIADHYDDFVADTPLCALDQRIVEQTFPAANQPSQKTTANQTIIDLGCGTGRTSIPLAKRGYDVIGVDLSDSMLRQLVAKAERIPASIDMAVGSVQPLRANLVQLGCLSQNSVDHAVCLFSTLGMIAEKKNRTTMLQHIARIVRPGGRFLLHIHHRWSALHEPGGIPKLARSWWKSLTQSDTDFGDSVYQYRGLDEMFMHRFSQQEITRLLTSCGWKIQHIHRVSLDGSTTVKSLLQTGGFIIVAVNGSNATAETVVDTLHSSRR</sequence>
<proteinExistence type="predicted"/>
<feature type="region of interest" description="Disordered" evidence="1">
    <location>
        <begin position="1"/>
        <end position="21"/>
    </location>
</feature>
<dbReference type="Pfam" id="PF13649">
    <property type="entry name" value="Methyltransf_25"/>
    <property type="match status" value="1"/>
</dbReference>
<protein>
    <submittedName>
        <fullName evidence="3">Cypemycin methyltransferase</fullName>
        <ecNumber evidence="3">2.1.1.-</ecNumber>
    </submittedName>
</protein>
<dbReference type="EMBL" id="CP036526">
    <property type="protein sequence ID" value="QDT13554.1"/>
    <property type="molecule type" value="Genomic_DNA"/>
</dbReference>
<keyword evidence="3" id="KW-0489">Methyltransferase</keyword>
<dbReference type="AlphaFoldDB" id="A0A517P2F1"/>
<dbReference type="RefSeq" id="WP_419189419.1">
    <property type="nucleotide sequence ID" value="NZ_CP036526.1"/>
</dbReference>
<feature type="compositionally biased region" description="Polar residues" evidence="1">
    <location>
        <begin position="1"/>
        <end position="10"/>
    </location>
</feature>
<dbReference type="InterPro" id="IPR029063">
    <property type="entry name" value="SAM-dependent_MTases_sf"/>
</dbReference>
<dbReference type="CDD" id="cd02440">
    <property type="entry name" value="AdoMet_MTases"/>
    <property type="match status" value="1"/>
</dbReference>
<dbReference type="EC" id="2.1.1.-" evidence="3"/>
<evidence type="ECO:0000313" key="3">
    <source>
        <dbReference type="EMBL" id="QDT13554.1"/>
    </source>
</evidence>
<keyword evidence="4" id="KW-1185">Reference proteome</keyword>
<dbReference type="SUPFAM" id="SSF53335">
    <property type="entry name" value="S-adenosyl-L-methionine-dependent methyltransferases"/>
    <property type="match status" value="1"/>
</dbReference>
<evidence type="ECO:0000313" key="4">
    <source>
        <dbReference type="Proteomes" id="UP000319817"/>
    </source>
</evidence>
<evidence type="ECO:0000259" key="2">
    <source>
        <dbReference type="Pfam" id="PF13649"/>
    </source>
</evidence>
<name>A0A517P2F1_9BACT</name>
<reference evidence="3 4" key="1">
    <citation type="submission" date="2019-02" db="EMBL/GenBank/DDBJ databases">
        <title>Deep-cultivation of Planctomycetes and their phenomic and genomic characterization uncovers novel biology.</title>
        <authorList>
            <person name="Wiegand S."/>
            <person name="Jogler M."/>
            <person name="Boedeker C."/>
            <person name="Pinto D."/>
            <person name="Vollmers J."/>
            <person name="Rivas-Marin E."/>
            <person name="Kohn T."/>
            <person name="Peeters S.H."/>
            <person name="Heuer A."/>
            <person name="Rast P."/>
            <person name="Oberbeckmann S."/>
            <person name="Bunk B."/>
            <person name="Jeske O."/>
            <person name="Meyerdierks A."/>
            <person name="Storesund J.E."/>
            <person name="Kallscheuer N."/>
            <person name="Luecker S."/>
            <person name="Lage O.M."/>
            <person name="Pohl T."/>
            <person name="Merkel B.J."/>
            <person name="Hornburger P."/>
            <person name="Mueller R.-W."/>
            <person name="Bruemmer F."/>
            <person name="Labrenz M."/>
            <person name="Spormann A.M."/>
            <person name="Op den Camp H."/>
            <person name="Overmann J."/>
            <person name="Amann R."/>
            <person name="Jetten M.S.M."/>
            <person name="Mascher T."/>
            <person name="Medema M.H."/>
            <person name="Devos D.P."/>
            <person name="Kaster A.-K."/>
            <person name="Ovreas L."/>
            <person name="Rohde M."/>
            <person name="Galperin M.Y."/>
            <person name="Jogler C."/>
        </authorList>
    </citation>
    <scope>NUCLEOTIDE SEQUENCE [LARGE SCALE GENOMIC DNA]</scope>
    <source>
        <strain evidence="3 4">K23_9</strain>
    </source>
</reference>
<gene>
    <name evidence="3" type="primary">cypM</name>
    <name evidence="3" type="ORF">K239x_55740</name>
</gene>
<evidence type="ECO:0000256" key="1">
    <source>
        <dbReference type="SAM" id="MobiDB-lite"/>
    </source>
</evidence>
<keyword evidence="3" id="KW-0808">Transferase</keyword>